<dbReference type="InterPro" id="IPR023393">
    <property type="entry name" value="START-like_dom_sf"/>
</dbReference>
<dbReference type="OMA" id="VKAECVD"/>
<organism evidence="5 6">
    <name type="scientific">Lingula anatina</name>
    <name type="common">Brachiopod</name>
    <name type="synonym">Lingula unguis</name>
    <dbReference type="NCBI Taxonomy" id="7574"/>
    <lineage>
        <taxon>Eukaryota</taxon>
        <taxon>Metazoa</taxon>
        <taxon>Spiralia</taxon>
        <taxon>Lophotrochozoa</taxon>
        <taxon>Brachiopoda</taxon>
        <taxon>Linguliformea</taxon>
        <taxon>Lingulata</taxon>
        <taxon>Lingulida</taxon>
        <taxon>Linguloidea</taxon>
        <taxon>Lingulidae</taxon>
        <taxon>Lingula</taxon>
    </lineage>
</organism>
<feature type="domain" description="Coenzyme Q-binding protein COQ10 START" evidence="4">
    <location>
        <begin position="80"/>
        <end position="206"/>
    </location>
</feature>
<dbReference type="SUPFAM" id="SSF55961">
    <property type="entry name" value="Bet v1-like"/>
    <property type="match status" value="1"/>
</dbReference>
<dbReference type="STRING" id="7574.A0A1S3JUG2"/>
<name>A0A1S3JUG2_LINAN</name>
<comment type="function">
    <text evidence="3">Required for the function of coenzyme Q in the respiratory chain. May serve as a chaperone or may be involved in the transport of Q6 from its site of synthesis to the catalytic sites of the respiratory complexes.</text>
</comment>
<dbReference type="InParanoid" id="A0A1S3JUG2"/>
<evidence type="ECO:0000256" key="3">
    <source>
        <dbReference type="ARBA" id="ARBA00024947"/>
    </source>
</evidence>
<dbReference type="Gene3D" id="3.30.530.20">
    <property type="match status" value="1"/>
</dbReference>
<dbReference type="CDD" id="cd07813">
    <property type="entry name" value="COQ10p_like"/>
    <property type="match status" value="1"/>
</dbReference>
<protein>
    <submittedName>
        <fullName evidence="6">Coenzyme Q-binding protein COQ10 homolog B, mitochondrial</fullName>
    </submittedName>
</protein>
<dbReference type="InterPro" id="IPR044996">
    <property type="entry name" value="COQ10-like"/>
</dbReference>
<dbReference type="GO" id="GO:0045333">
    <property type="term" value="P:cellular respiration"/>
    <property type="evidence" value="ECO:0007669"/>
    <property type="project" value="InterPro"/>
</dbReference>
<dbReference type="Pfam" id="PF03364">
    <property type="entry name" value="Polyketide_cyc"/>
    <property type="match status" value="1"/>
</dbReference>
<evidence type="ECO:0000256" key="1">
    <source>
        <dbReference type="ARBA" id="ARBA00006885"/>
    </source>
</evidence>
<gene>
    <name evidence="6" type="primary">LOC106176060</name>
</gene>
<evidence type="ECO:0000256" key="2">
    <source>
        <dbReference type="ARBA" id="ARBA00011814"/>
    </source>
</evidence>
<dbReference type="GO" id="GO:0005739">
    <property type="term" value="C:mitochondrion"/>
    <property type="evidence" value="ECO:0007669"/>
    <property type="project" value="TreeGrafter"/>
</dbReference>
<evidence type="ECO:0000313" key="6">
    <source>
        <dbReference type="RefSeq" id="XP_013413729.1"/>
    </source>
</evidence>
<dbReference type="PANTHER" id="PTHR12901">
    <property type="entry name" value="SPERM PROTEIN HOMOLOG"/>
    <property type="match status" value="1"/>
</dbReference>
<accession>A0A1S3JUG2</accession>
<comment type="similarity">
    <text evidence="1">Belongs to the COQ10 family.</text>
</comment>
<keyword evidence="5" id="KW-1185">Reference proteome</keyword>
<dbReference type="InterPro" id="IPR005031">
    <property type="entry name" value="COQ10_START"/>
</dbReference>
<dbReference type="FunCoup" id="A0A1S3JUG2">
    <property type="interactions" value="551"/>
</dbReference>
<dbReference type="AlphaFoldDB" id="A0A1S3JUG2"/>
<dbReference type="Proteomes" id="UP000085678">
    <property type="component" value="Unplaced"/>
</dbReference>
<proteinExistence type="inferred from homology"/>
<dbReference type="KEGG" id="lak:106176060"/>
<sequence length="232" mass="26491">MKRAVKIGTDVIKLSKSKSEIVKVQRCCMCTCLKQCRKKLLQVQQQQNALPVQTMVHLPDLNPFSRNRKEEYSERRILGFSMEQMFEVVADVENYTQFVPWCTKAQVTARRPGSFKCKLQVGFGPLLESYTSVVTATRPHLVRSVCTDGRLFNNLDTTWRFSPGIPGQPQTCMLDFSVSFEFRSALHAKMAHMFFDEVTKTMVNAFLKRAQKLYGPPTVIRPKTVVKSNPTS</sequence>
<dbReference type="RefSeq" id="XP_013413729.1">
    <property type="nucleotide sequence ID" value="XM_013558275.1"/>
</dbReference>
<dbReference type="GO" id="GO:0048039">
    <property type="term" value="F:ubiquinone binding"/>
    <property type="evidence" value="ECO:0007669"/>
    <property type="project" value="InterPro"/>
</dbReference>
<evidence type="ECO:0000259" key="4">
    <source>
        <dbReference type="Pfam" id="PF03364"/>
    </source>
</evidence>
<dbReference type="GeneID" id="106176060"/>
<evidence type="ECO:0000313" key="5">
    <source>
        <dbReference type="Proteomes" id="UP000085678"/>
    </source>
</evidence>
<comment type="subunit">
    <text evidence="2">Interacts with coenzyme Q.</text>
</comment>
<dbReference type="PANTHER" id="PTHR12901:SF10">
    <property type="entry name" value="COENZYME Q-BINDING PROTEIN COQ10, MITOCHONDRIAL"/>
    <property type="match status" value="1"/>
</dbReference>
<dbReference type="OrthoDB" id="292693at2759"/>
<reference evidence="6" key="1">
    <citation type="submission" date="2025-08" db="UniProtKB">
        <authorList>
            <consortium name="RefSeq"/>
        </authorList>
    </citation>
    <scope>IDENTIFICATION</scope>
    <source>
        <tissue evidence="6">Gonads</tissue>
    </source>
</reference>